<reference evidence="5" key="1">
    <citation type="journal article" date="2012" name="Nat. Genet.">
        <title>Whole-genome sequence of Schistosoma haematobium.</title>
        <authorList>
            <person name="Young N.D."/>
            <person name="Jex A.R."/>
            <person name="Li B."/>
            <person name="Liu S."/>
            <person name="Yang L."/>
            <person name="Xiong Z."/>
            <person name="Li Y."/>
            <person name="Cantacessi C."/>
            <person name="Hall R.S."/>
            <person name="Xu X."/>
            <person name="Chen F."/>
            <person name="Wu X."/>
            <person name="Zerlotini A."/>
            <person name="Oliveira G."/>
            <person name="Hofmann A."/>
            <person name="Zhang G."/>
            <person name="Fang X."/>
            <person name="Kang Y."/>
            <person name="Campbell B.E."/>
            <person name="Loukas A."/>
            <person name="Ranganathan S."/>
            <person name="Rollinson D."/>
            <person name="Rinaldi G."/>
            <person name="Brindley P.J."/>
            <person name="Yang H."/>
            <person name="Wang J."/>
            <person name="Wang J."/>
            <person name="Gasser R.B."/>
        </authorList>
    </citation>
    <scope>NUCLEOTIDE SEQUENCE [LARGE SCALE GENOMIC DNA]</scope>
</reference>
<gene>
    <name evidence="5" type="ORF">MS3_03962</name>
</gene>
<protein>
    <submittedName>
        <fullName evidence="5">Uncharacterized protein</fullName>
    </submittedName>
</protein>
<keyword evidence="1" id="KW-0732">Signal</keyword>
<dbReference type="SMART" id="SM00254">
    <property type="entry name" value="ShKT"/>
    <property type="match status" value="1"/>
</dbReference>
<proteinExistence type="predicted"/>
<evidence type="ECO:0000313" key="5">
    <source>
        <dbReference type="EMBL" id="KGB35696.1"/>
    </source>
</evidence>
<sequence length="532" mass="61105">MPPIYTYGPCYKGISQKKVIIFTKNSDCICVPFVYKLMKQCPCGSPKKIIYTCPNNKTVKSYIYEKRVNGKCEKFPLKRKHTKNCIIRYVWKLAKSKIIRKKRSIQLHTSSGSKCGPNQHYVPERNPCPETCEGKFFGVESRCSHLTSGPGCECLPGFMRDGILCVPPSQCGCLESVCIDRVSTEKCKLWRSEGRCHKDKAIMQRFCRATCQRCERPCEDQIATSQCELIKRRGECSLDFYKSMCMLTCSQQNCRCPKCHVESGSCHPITKNIELRHICYQLQSNGSCNPLITRRYRPCGDCPARLSRIPGKCNYCKGFQCKRPRIERGQCKQTYPGQIGLTRKVIYAKEVAKNCKCRLVSHEETEICACPNSKNFVKCDSENGIKLFGTVKYKIQKDGTCQKVELIELHKINCMNEHIRRISECNVQITEDNRMYRQLLVAQSSIKECACITPKPKVYLEACNCPEAQTDVVKQIQQCPSWCFNATPEMCDRRCQNIFIWQKLVYDFENRGHCKVEILQKITKPCCKSVLL</sequence>
<dbReference type="STRING" id="6185.A0A095AN88"/>
<dbReference type="PROSITE" id="PS50900">
    <property type="entry name" value="PLAC"/>
    <property type="match status" value="1"/>
</dbReference>
<organism evidence="5">
    <name type="scientific">Schistosoma haematobium</name>
    <name type="common">Blood fluke</name>
    <dbReference type="NCBI Taxonomy" id="6185"/>
    <lineage>
        <taxon>Eukaryota</taxon>
        <taxon>Metazoa</taxon>
        <taxon>Spiralia</taxon>
        <taxon>Lophotrochozoa</taxon>
        <taxon>Platyhelminthes</taxon>
        <taxon>Trematoda</taxon>
        <taxon>Digenea</taxon>
        <taxon>Strigeidida</taxon>
        <taxon>Schistosomatoidea</taxon>
        <taxon>Schistosomatidae</taxon>
        <taxon>Schistosoma</taxon>
    </lineage>
</organism>
<dbReference type="Gene3D" id="2.10.25.10">
    <property type="entry name" value="Laminin"/>
    <property type="match status" value="1"/>
</dbReference>
<dbReference type="PROSITE" id="PS51670">
    <property type="entry name" value="SHKT"/>
    <property type="match status" value="1"/>
</dbReference>
<dbReference type="CDD" id="cd19941">
    <property type="entry name" value="TIL"/>
    <property type="match status" value="1"/>
</dbReference>
<evidence type="ECO:0000256" key="2">
    <source>
        <dbReference type="PROSITE-ProRule" id="PRU01005"/>
    </source>
</evidence>
<feature type="domain" description="ShKT" evidence="4">
    <location>
        <begin position="178"/>
        <end position="214"/>
    </location>
</feature>
<evidence type="ECO:0000256" key="1">
    <source>
        <dbReference type="ARBA" id="ARBA00022729"/>
    </source>
</evidence>
<comment type="caution">
    <text evidence="2">Lacks conserved residue(s) required for the propagation of feature annotation.</text>
</comment>
<name>A0A095AN88_SCHHA</name>
<dbReference type="InterPro" id="IPR003582">
    <property type="entry name" value="ShKT_dom"/>
</dbReference>
<dbReference type="AlphaFoldDB" id="A0A095AN88"/>
<evidence type="ECO:0000259" key="3">
    <source>
        <dbReference type="PROSITE" id="PS50900"/>
    </source>
</evidence>
<dbReference type="EMBL" id="KL250707">
    <property type="protein sequence ID" value="KGB35696.1"/>
    <property type="molecule type" value="Genomic_DNA"/>
</dbReference>
<feature type="domain" description="PLAC" evidence="3">
    <location>
        <begin position="214"/>
        <end position="253"/>
    </location>
</feature>
<dbReference type="InterPro" id="IPR036084">
    <property type="entry name" value="Ser_inhib-like_sf"/>
</dbReference>
<dbReference type="SUPFAM" id="SSF57567">
    <property type="entry name" value="Serine protease inhibitors"/>
    <property type="match status" value="1"/>
</dbReference>
<evidence type="ECO:0000259" key="4">
    <source>
        <dbReference type="PROSITE" id="PS51670"/>
    </source>
</evidence>
<accession>A0A095AN88</accession>
<dbReference type="InterPro" id="IPR010909">
    <property type="entry name" value="PLAC"/>
</dbReference>